<feature type="transmembrane region" description="Helical" evidence="7">
    <location>
        <begin position="298"/>
        <end position="322"/>
    </location>
</feature>
<evidence type="ECO:0000256" key="4">
    <source>
        <dbReference type="ARBA" id="ARBA00022692"/>
    </source>
</evidence>
<dbReference type="Pfam" id="PF07690">
    <property type="entry name" value="MFS_1"/>
    <property type="match status" value="1"/>
</dbReference>
<comment type="subcellular location">
    <subcellularLocation>
        <location evidence="1">Cell membrane</location>
        <topology evidence="1">Multi-pass membrane protein</topology>
    </subcellularLocation>
</comment>
<keyword evidence="5 7" id="KW-1133">Transmembrane helix</keyword>
<feature type="transmembrane region" description="Helical" evidence="7">
    <location>
        <begin position="79"/>
        <end position="99"/>
    </location>
</feature>
<dbReference type="PANTHER" id="PTHR42718:SF46">
    <property type="entry name" value="BLR6921 PROTEIN"/>
    <property type="match status" value="1"/>
</dbReference>
<dbReference type="EMBL" id="CAFBPN010000109">
    <property type="protein sequence ID" value="CAB5029269.1"/>
    <property type="molecule type" value="Genomic_DNA"/>
</dbReference>
<dbReference type="AlphaFoldDB" id="A0A6J7RK93"/>
<feature type="transmembrane region" description="Helical" evidence="7">
    <location>
        <begin position="389"/>
        <end position="410"/>
    </location>
</feature>
<reference evidence="9" key="1">
    <citation type="submission" date="2020-05" db="EMBL/GenBank/DDBJ databases">
        <authorList>
            <person name="Chiriac C."/>
            <person name="Salcher M."/>
            <person name="Ghai R."/>
            <person name="Kavagutti S V."/>
        </authorList>
    </citation>
    <scope>NUCLEOTIDE SEQUENCE</scope>
</reference>
<evidence type="ECO:0000256" key="6">
    <source>
        <dbReference type="ARBA" id="ARBA00023136"/>
    </source>
</evidence>
<dbReference type="InterPro" id="IPR036259">
    <property type="entry name" value="MFS_trans_sf"/>
</dbReference>
<dbReference type="InterPro" id="IPR020846">
    <property type="entry name" value="MFS_dom"/>
</dbReference>
<protein>
    <submittedName>
        <fullName evidence="9">Unannotated protein</fullName>
    </submittedName>
</protein>
<dbReference type="GO" id="GO:0022857">
    <property type="term" value="F:transmembrane transporter activity"/>
    <property type="evidence" value="ECO:0007669"/>
    <property type="project" value="InterPro"/>
</dbReference>
<dbReference type="InterPro" id="IPR011701">
    <property type="entry name" value="MFS"/>
</dbReference>
<dbReference type="Gene3D" id="1.20.1720.10">
    <property type="entry name" value="Multidrug resistance protein D"/>
    <property type="match status" value="1"/>
</dbReference>
<evidence type="ECO:0000256" key="3">
    <source>
        <dbReference type="ARBA" id="ARBA00022475"/>
    </source>
</evidence>
<sequence length="486" mass="51266">MDRDSTLVDSAGVDEVSIVPWPLLRGKKVVKKAARRIGLNRAWATLIVLLAGLFTVSFTITVLVVSLETIATDLKTTTSTINWALTGPMLAFGVVGPAFGKAGDLWGHKRVFVLGLLFAGIFAALTAVAWNATSMIAFRTLSATAGSATSPSALSYVNRLFHPEERVRPLGFWSFTTAGAPVLGVVIGAPIVAAVGWRIIFIVQAPLCMLGVLVAWRLLPETERIKNVKFDIAGSLTLGIGTTSLLLSINRGHSWGWSSAPVLSLMFTGVLVLMLFVRIERRAEAPLLPLKWLRTRNVVFPISSQALTNYAYMGGFFVMPQLMDKGLGYSTSHIGWLVIARPLVFTIVAPSASFLTVRIGERRSGMIGAFGVLCSMVLLSTVGMGTSDWIIAAGLGLSGAGLGLASPALTSLVTSAVSEGDVGVAGAMQQLMTQLGAVVGTTVMITIHESTMSSGIIQSYGFALLSGAFVAGLGIIAASATRPLQR</sequence>
<dbReference type="Gene3D" id="1.20.1250.20">
    <property type="entry name" value="MFS general substrate transporter like domains"/>
    <property type="match status" value="1"/>
</dbReference>
<name>A0A6J7RK93_9ZZZZ</name>
<evidence type="ECO:0000256" key="7">
    <source>
        <dbReference type="SAM" id="Phobius"/>
    </source>
</evidence>
<keyword evidence="6 7" id="KW-0472">Membrane</keyword>
<feature type="transmembrane region" description="Helical" evidence="7">
    <location>
        <begin position="111"/>
        <end position="130"/>
    </location>
</feature>
<feature type="transmembrane region" description="Helical" evidence="7">
    <location>
        <begin position="42"/>
        <end position="67"/>
    </location>
</feature>
<dbReference type="GO" id="GO:0005886">
    <property type="term" value="C:plasma membrane"/>
    <property type="evidence" value="ECO:0007669"/>
    <property type="project" value="UniProtKB-SubCell"/>
</dbReference>
<feature type="transmembrane region" description="Helical" evidence="7">
    <location>
        <begin position="199"/>
        <end position="218"/>
    </location>
</feature>
<evidence type="ECO:0000259" key="8">
    <source>
        <dbReference type="PROSITE" id="PS50850"/>
    </source>
</evidence>
<gene>
    <name evidence="9" type="ORF">UFOPK4098_01385</name>
</gene>
<accession>A0A6J7RK93</accession>
<evidence type="ECO:0000256" key="2">
    <source>
        <dbReference type="ARBA" id="ARBA00022448"/>
    </source>
</evidence>
<feature type="domain" description="Major facilitator superfamily (MFS) profile" evidence="8">
    <location>
        <begin position="45"/>
        <end position="486"/>
    </location>
</feature>
<evidence type="ECO:0000256" key="1">
    <source>
        <dbReference type="ARBA" id="ARBA00004651"/>
    </source>
</evidence>
<keyword evidence="3" id="KW-1003">Cell membrane</keyword>
<feature type="transmembrane region" description="Helical" evidence="7">
    <location>
        <begin position="431"/>
        <end position="448"/>
    </location>
</feature>
<evidence type="ECO:0000313" key="9">
    <source>
        <dbReference type="EMBL" id="CAB5029269.1"/>
    </source>
</evidence>
<keyword evidence="4 7" id="KW-0812">Transmembrane</keyword>
<feature type="transmembrane region" description="Helical" evidence="7">
    <location>
        <begin position="334"/>
        <end position="357"/>
    </location>
</feature>
<feature type="transmembrane region" description="Helical" evidence="7">
    <location>
        <begin position="255"/>
        <end position="277"/>
    </location>
</feature>
<dbReference type="PANTHER" id="PTHR42718">
    <property type="entry name" value="MAJOR FACILITATOR SUPERFAMILY MULTIDRUG TRANSPORTER MFSC"/>
    <property type="match status" value="1"/>
</dbReference>
<feature type="transmembrane region" description="Helical" evidence="7">
    <location>
        <begin position="230"/>
        <end position="249"/>
    </location>
</feature>
<keyword evidence="2" id="KW-0813">Transport</keyword>
<proteinExistence type="predicted"/>
<evidence type="ECO:0000256" key="5">
    <source>
        <dbReference type="ARBA" id="ARBA00022989"/>
    </source>
</evidence>
<feature type="transmembrane region" description="Helical" evidence="7">
    <location>
        <begin position="364"/>
        <end position="383"/>
    </location>
</feature>
<dbReference type="CDD" id="cd17321">
    <property type="entry name" value="MFS_MMR_MDR_like"/>
    <property type="match status" value="1"/>
</dbReference>
<feature type="transmembrane region" description="Helical" evidence="7">
    <location>
        <begin position="136"/>
        <end position="158"/>
    </location>
</feature>
<organism evidence="9">
    <name type="scientific">freshwater metagenome</name>
    <dbReference type="NCBI Taxonomy" id="449393"/>
    <lineage>
        <taxon>unclassified sequences</taxon>
        <taxon>metagenomes</taxon>
        <taxon>ecological metagenomes</taxon>
    </lineage>
</organism>
<dbReference type="SUPFAM" id="SSF103473">
    <property type="entry name" value="MFS general substrate transporter"/>
    <property type="match status" value="1"/>
</dbReference>
<feature type="transmembrane region" description="Helical" evidence="7">
    <location>
        <begin position="460"/>
        <end position="480"/>
    </location>
</feature>
<dbReference type="PROSITE" id="PS50850">
    <property type="entry name" value="MFS"/>
    <property type="match status" value="1"/>
</dbReference>
<feature type="transmembrane region" description="Helical" evidence="7">
    <location>
        <begin position="170"/>
        <end position="193"/>
    </location>
</feature>